<dbReference type="GO" id="GO:0016020">
    <property type="term" value="C:membrane"/>
    <property type="evidence" value="ECO:0007669"/>
    <property type="project" value="UniProtKB-SubCell"/>
</dbReference>
<keyword evidence="3 5" id="KW-1133">Transmembrane helix</keyword>
<evidence type="ECO:0000256" key="3">
    <source>
        <dbReference type="ARBA" id="ARBA00022989"/>
    </source>
</evidence>
<feature type="transmembrane region" description="Helical" evidence="5">
    <location>
        <begin position="143"/>
        <end position="162"/>
    </location>
</feature>
<protein>
    <submittedName>
        <fullName evidence="7">Popeye domain-containing protein</fullName>
    </submittedName>
</protein>
<evidence type="ECO:0000259" key="6">
    <source>
        <dbReference type="Pfam" id="PF04831"/>
    </source>
</evidence>
<evidence type="ECO:0000313" key="8">
    <source>
        <dbReference type="Proteomes" id="UP000023152"/>
    </source>
</evidence>
<comment type="caution">
    <text evidence="7">The sequence shown here is derived from an EMBL/GenBank/DDBJ whole genome shotgun (WGS) entry which is preliminary data.</text>
</comment>
<reference evidence="7 8" key="1">
    <citation type="journal article" date="2013" name="Curr. Biol.">
        <title>The Genome of the Foraminiferan Reticulomyxa filosa.</title>
        <authorList>
            <person name="Glockner G."/>
            <person name="Hulsmann N."/>
            <person name="Schleicher M."/>
            <person name="Noegel A.A."/>
            <person name="Eichinger L."/>
            <person name="Gallinger C."/>
            <person name="Pawlowski J."/>
            <person name="Sierra R."/>
            <person name="Euteneuer U."/>
            <person name="Pillet L."/>
            <person name="Moustafa A."/>
            <person name="Platzer M."/>
            <person name="Groth M."/>
            <person name="Szafranski K."/>
            <person name="Schliwa M."/>
        </authorList>
    </citation>
    <scope>NUCLEOTIDE SEQUENCE [LARGE SCALE GENOMIC DNA]</scope>
</reference>
<keyword evidence="8" id="KW-1185">Reference proteome</keyword>
<evidence type="ECO:0000256" key="4">
    <source>
        <dbReference type="ARBA" id="ARBA00023136"/>
    </source>
</evidence>
<evidence type="ECO:0000256" key="2">
    <source>
        <dbReference type="ARBA" id="ARBA00022692"/>
    </source>
</evidence>
<evidence type="ECO:0000256" key="5">
    <source>
        <dbReference type="SAM" id="Phobius"/>
    </source>
</evidence>
<dbReference type="Proteomes" id="UP000023152">
    <property type="component" value="Unassembled WGS sequence"/>
</dbReference>
<dbReference type="OrthoDB" id="425611at2759"/>
<gene>
    <name evidence="7" type="ORF">RFI_00713</name>
</gene>
<dbReference type="GO" id="GO:0030552">
    <property type="term" value="F:cAMP binding"/>
    <property type="evidence" value="ECO:0007669"/>
    <property type="project" value="TreeGrafter"/>
</dbReference>
<dbReference type="InterPro" id="IPR055272">
    <property type="entry name" value="POPDC1-3_dom"/>
</dbReference>
<dbReference type="PANTHER" id="PTHR12101:SF1">
    <property type="entry name" value="BVES"/>
    <property type="match status" value="1"/>
</dbReference>
<organism evidence="7 8">
    <name type="scientific">Reticulomyxa filosa</name>
    <dbReference type="NCBI Taxonomy" id="46433"/>
    <lineage>
        <taxon>Eukaryota</taxon>
        <taxon>Sar</taxon>
        <taxon>Rhizaria</taxon>
        <taxon>Retaria</taxon>
        <taxon>Foraminifera</taxon>
        <taxon>Monothalamids</taxon>
        <taxon>Reticulomyxidae</taxon>
        <taxon>Reticulomyxa</taxon>
    </lineage>
</organism>
<proteinExistence type="predicted"/>
<evidence type="ECO:0000256" key="1">
    <source>
        <dbReference type="ARBA" id="ARBA00004141"/>
    </source>
</evidence>
<keyword evidence="4 5" id="KW-0472">Membrane</keyword>
<evidence type="ECO:0000313" key="7">
    <source>
        <dbReference type="EMBL" id="ETO36349.1"/>
    </source>
</evidence>
<comment type="subcellular location">
    <subcellularLocation>
        <location evidence="1">Membrane</location>
        <topology evidence="1">Multi-pass membrane protein</topology>
    </subcellularLocation>
</comment>
<dbReference type="GO" id="GO:0042391">
    <property type="term" value="P:regulation of membrane potential"/>
    <property type="evidence" value="ECO:0007669"/>
    <property type="project" value="TreeGrafter"/>
</dbReference>
<sequence>MYMYMIKKRSNEPSGHNNNEQNVHSNNEKCCSCHPSQNPIIRALIDEIYRPMSRDLWSALTSPRTLEILFNIVLVLFSEKIGIHWPFKASRLNSVIFQFANVFLLLSYVSSNILWLRIVLTLACLCFAVWAGTFPPGSLLDTFMWNAVMMLINLRHAVALLFQLRPIQFDRVEHEQVYSHMFQGLISRKDFKILCDVCLVRQLRKVWLIQIFFKKIYLFDFDFDFDFFFLIKKKGRYYSQINDACSNLSILIKGKIQVVKAPQDYSEVRLKKSMDRRSVAHHAGGNGNHFVFSKHASDKAFSLRSGKPRFFFLPFFLKYSKAYYRSCQDTNQYSSSYMY</sequence>
<keyword evidence="2 5" id="KW-0812">Transmembrane</keyword>
<dbReference type="Pfam" id="PF04831">
    <property type="entry name" value="POPDC1-3"/>
    <property type="match status" value="1"/>
</dbReference>
<dbReference type="InterPro" id="IPR006916">
    <property type="entry name" value="POPDC1-3"/>
</dbReference>
<feature type="transmembrane region" description="Helical" evidence="5">
    <location>
        <begin position="114"/>
        <end position="131"/>
    </location>
</feature>
<dbReference type="EMBL" id="ASPP01000757">
    <property type="protein sequence ID" value="ETO36349.1"/>
    <property type="molecule type" value="Genomic_DNA"/>
</dbReference>
<name>X6PE69_RETFI</name>
<feature type="domain" description="POPDC1-3" evidence="6">
    <location>
        <begin position="93"/>
        <end position="199"/>
    </location>
</feature>
<dbReference type="AlphaFoldDB" id="X6PE69"/>
<dbReference type="PANTHER" id="PTHR12101">
    <property type="entry name" value="POPEYE DOMAIN CONTAINING PROTEIN"/>
    <property type="match status" value="1"/>
</dbReference>
<accession>X6PE69</accession>